<dbReference type="Pfam" id="PF20431">
    <property type="entry name" value="E_motif"/>
    <property type="match status" value="1"/>
</dbReference>
<evidence type="ECO:0000313" key="1">
    <source>
        <dbReference type="EMBL" id="KAE9450583.1"/>
    </source>
</evidence>
<dbReference type="InterPro" id="IPR046960">
    <property type="entry name" value="PPR_At4g14850-like_plant"/>
</dbReference>
<sequence>MPIPPDGGIWGSLLSACKIHNDAEFGIKVAKHAIKADPENDGYYVMIADLYTSLERWDEAENVRVKMKEMGVRKSAGWSTVYSEQGGGLLSPTAAVIGIISIASEMTRGSKDGSIYKDELIEKRLKSGDVYRIPAGSTFYAVNTADGQQLHVICSVEKSDSMDWAHSSLSSSAEARIQHLYLLVSNAQPFLPH</sequence>
<evidence type="ECO:0000313" key="2">
    <source>
        <dbReference type="Proteomes" id="UP000428333"/>
    </source>
</evidence>
<dbReference type="Proteomes" id="UP000428333">
    <property type="component" value="Linkage Group LG10"/>
</dbReference>
<dbReference type="GO" id="GO:0009451">
    <property type="term" value="P:RNA modification"/>
    <property type="evidence" value="ECO:0007669"/>
    <property type="project" value="InterPro"/>
</dbReference>
<dbReference type="EMBL" id="QEFC01002791">
    <property type="protein sequence ID" value="KAE9450583.1"/>
    <property type="molecule type" value="Genomic_DNA"/>
</dbReference>
<organism evidence="1 2">
    <name type="scientific">Rhododendron williamsianum</name>
    <dbReference type="NCBI Taxonomy" id="262921"/>
    <lineage>
        <taxon>Eukaryota</taxon>
        <taxon>Viridiplantae</taxon>
        <taxon>Streptophyta</taxon>
        <taxon>Embryophyta</taxon>
        <taxon>Tracheophyta</taxon>
        <taxon>Spermatophyta</taxon>
        <taxon>Magnoliopsida</taxon>
        <taxon>eudicotyledons</taxon>
        <taxon>Gunneridae</taxon>
        <taxon>Pentapetalae</taxon>
        <taxon>asterids</taxon>
        <taxon>Ericales</taxon>
        <taxon>Ericaceae</taxon>
        <taxon>Ericoideae</taxon>
        <taxon>Rhodoreae</taxon>
        <taxon>Rhododendron</taxon>
    </lineage>
</organism>
<dbReference type="GO" id="GO:0003723">
    <property type="term" value="F:RNA binding"/>
    <property type="evidence" value="ECO:0007669"/>
    <property type="project" value="InterPro"/>
</dbReference>
<accession>A0A6A4KSP3</accession>
<proteinExistence type="predicted"/>
<feature type="non-terminal residue" evidence="1">
    <location>
        <position position="1"/>
    </location>
</feature>
<dbReference type="InterPro" id="IPR014710">
    <property type="entry name" value="RmlC-like_jellyroll"/>
</dbReference>
<evidence type="ECO:0008006" key="3">
    <source>
        <dbReference type="Google" id="ProtNLM"/>
    </source>
</evidence>
<dbReference type="OrthoDB" id="1722060at2759"/>
<comment type="caution">
    <text evidence="1">The sequence shown here is derived from an EMBL/GenBank/DDBJ whole genome shotgun (WGS) entry which is preliminary data.</text>
</comment>
<dbReference type="AlphaFoldDB" id="A0A6A4KSP3"/>
<name>A0A6A4KSP3_9ERIC</name>
<reference evidence="1 2" key="1">
    <citation type="journal article" date="2019" name="Genome Biol. Evol.">
        <title>The Rhododendron genome and chromosomal organization provide insight into shared whole-genome duplications across the heath family (Ericaceae).</title>
        <authorList>
            <person name="Soza V.L."/>
            <person name="Lindsley D."/>
            <person name="Waalkes A."/>
            <person name="Ramage E."/>
            <person name="Patwardhan R.P."/>
            <person name="Burton J.N."/>
            <person name="Adey A."/>
            <person name="Kumar A."/>
            <person name="Qiu R."/>
            <person name="Shendure J."/>
            <person name="Hall B."/>
        </authorList>
    </citation>
    <scope>NUCLEOTIDE SEQUENCE [LARGE SCALE GENOMIC DNA]</scope>
    <source>
        <strain evidence="1">RSF 1966-606</strain>
    </source>
</reference>
<dbReference type="InterPro" id="IPR011051">
    <property type="entry name" value="RmlC_Cupin_sf"/>
</dbReference>
<dbReference type="SUPFAM" id="SSF51182">
    <property type="entry name" value="RmlC-like cupins"/>
    <property type="match status" value="1"/>
</dbReference>
<dbReference type="Gene3D" id="2.60.120.10">
    <property type="entry name" value="Jelly Rolls"/>
    <property type="match status" value="1"/>
</dbReference>
<dbReference type="PANTHER" id="PTHR47926:SF397">
    <property type="entry name" value="(WILD MALAYSIAN BANANA) HYPOTHETICAL PROTEIN"/>
    <property type="match status" value="1"/>
</dbReference>
<gene>
    <name evidence="1" type="ORF">C3L33_17518</name>
</gene>
<protein>
    <recommendedName>
        <fullName evidence="3">Cupin type-1 domain-containing protein</fullName>
    </recommendedName>
</protein>
<dbReference type="InterPro" id="IPR046848">
    <property type="entry name" value="E_motif"/>
</dbReference>
<dbReference type="PANTHER" id="PTHR47926">
    <property type="entry name" value="PENTATRICOPEPTIDE REPEAT-CONTAINING PROTEIN"/>
    <property type="match status" value="1"/>
</dbReference>
<keyword evidence="2" id="KW-1185">Reference proteome</keyword>